<dbReference type="RefSeq" id="WP_378477872.1">
    <property type="nucleotide sequence ID" value="NZ_JBHUIW010000011.1"/>
</dbReference>
<comment type="caution">
    <text evidence="1">The sequence shown here is derived from an EMBL/GenBank/DDBJ whole genome shotgun (WGS) entry which is preliminary data.</text>
</comment>
<organism evidence="1 2">
    <name type="scientific">Rhodoplanes azumiensis</name>
    <dbReference type="NCBI Taxonomy" id="1897628"/>
    <lineage>
        <taxon>Bacteria</taxon>
        <taxon>Pseudomonadati</taxon>
        <taxon>Pseudomonadota</taxon>
        <taxon>Alphaproteobacteria</taxon>
        <taxon>Hyphomicrobiales</taxon>
        <taxon>Nitrobacteraceae</taxon>
        <taxon>Rhodoplanes</taxon>
    </lineage>
</organism>
<name>A0ABW5AKG4_9BRAD</name>
<sequence>MSSRAPAPPPAAPPEPELTAAEAVKLRFVPELLALADAPGAAFADRFGAGAAGLGAAPIGPVSAYAPLPAAPAAPEPGRARPSNALLNDAQIAAIKTRLKLTAEQERLWGPVETALRGVVWRRSADRRGTAPAALDIPSLERLKTAATPFMATLREDQKREIRQLSHVMGLGELVDKL</sequence>
<protein>
    <submittedName>
        <fullName evidence="1">Uncharacterized protein</fullName>
    </submittedName>
</protein>
<reference evidence="2" key="1">
    <citation type="journal article" date="2019" name="Int. J. Syst. Evol. Microbiol.">
        <title>The Global Catalogue of Microorganisms (GCM) 10K type strain sequencing project: providing services to taxonomists for standard genome sequencing and annotation.</title>
        <authorList>
            <consortium name="The Broad Institute Genomics Platform"/>
            <consortium name="The Broad Institute Genome Sequencing Center for Infectious Disease"/>
            <person name="Wu L."/>
            <person name="Ma J."/>
        </authorList>
    </citation>
    <scope>NUCLEOTIDE SEQUENCE [LARGE SCALE GENOMIC DNA]</scope>
    <source>
        <strain evidence="2">CGMCC 1.6774</strain>
    </source>
</reference>
<accession>A0ABW5AKG4</accession>
<evidence type="ECO:0000313" key="1">
    <source>
        <dbReference type="EMBL" id="MFD2182696.1"/>
    </source>
</evidence>
<evidence type="ECO:0000313" key="2">
    <source>
        <dbReference type="Proteomes" id="UP001597314"/>
    </source>
</evidence>
<gene>
    <name evidence="1" type="ORF">ACFSOX_11075</name>
</gene>
<keyword evidence="2" id="KW-1185">Reference proteome</keyword>
<dbReference type="EMBL" id="JBHUIW010000011">
    <property type="protein sequence ID" value="MFD2182696.1"/>
    <property type="molecule type" value="Genomic_DNA"/>
</dbReference>
<dbReference type="Proteomes" id="UP001597314">
    <property type="component" value="Unassembled WGS sequence"/>
</dbReference>
<proteinExistence type="predicted"/>